<accession>A0A392R2N7</accession>
<sequence length="70" mass="7901">MVRSGFSPKDNAFWMLVSAYCMNEYFGGAMQAWEKTACIDVVLCSEIEAKRLWPQGFDGEKIVITSRGET</sequence>
<reference evidence="1 2" key="1">
    <citation type="journal article" date="2018" name="Front. Plant Sci.">
        <title>Red Clover (Trifolium pratense) and Zigzag Clover (T. medium) - A Picture of Genomic Similarities and Differences.</title>
        <authorList>
            <person name="Dluhosova J."/>
            <person name="Istvanek J."/>
            <person name="Nedelnik J."/>
            <person name="Repkova J."/>
        </authorList>
    </citation>
    <scope>NUCLEOTIDE SEQUENCE [LARGE SCALE GENOMIC DNA]</scope>
    <source>
        <strain evidence="2">cv. 10/8</strain>
        <tissue evidence="1">Leaf</tissue>
    </source>
</reference>
<proteinExistence type="predicted"/>
<name>A0A392R2N7_9FABA</name>
<feature type="non-terminal residue" evidence="1">
    <location>
        <position position="70"/>
    </location>
</feature>
<evidence type="ECO:0000313" key="2">
    <source>
        <dbReference type="Proteomes" id="UP000265520"/>
    </source>
</evidence>
<evidence type="ECO:0000313" key="1">
    <source>
        <dbReference type="EMBL" id="MCI30848.1"/>
    </source>
</evidence>
<protein>
    <submittedName>
        <fullName evidence="1">Pentatricopeptide repeat-containing protein</fullName>
    </submittedName>
</protein>
<comment type="caution">
    <text evidence="1">The sequence shown here is derived from an EMBL/GenBank/DDBJ whole genome shotgun (WGS) entry which is preliminary data.</text>
</comment>
<dbReference type="Proteomes" id="UP000265520">
    <property type="component" value="Unassembled WGS sequence"/>
</dbReference>
<dbReference type="AlphaFoldDB" id="A0A392R2N7"/>
<keyword evidence="2" id="KW-1185">Reference proteome</keyword>
<dbReference type="EMBL" id="LXQA010182632">
    <property type="protein sequence ID" value="MCI30848.1"/>
    <property type="molecule type" value="Genomic_DNA"/>
</dbReference>
<organism evidence="1 2">
    <name type="scientific">Trifolium medium</name>
    <dbReference type="NCBI Taxonomy" id="97028"/>
    <lineage>
        <taxon>Eukaryota</taxon>
        <taxon>Viridiplantae</taxon>
        <taxon>Streptophyta</taxon>
        <taxon>Embryophyta</taxon>
        <taxon>Tracheophyta</taxon>
        <taxon>Spermatophyta</taxon>
        <taxon>Magnoliopsida</taxon>
        <taxon>eudicotyledons</taxon>
        <taxon>Gunneridae</taxon>
        <taxon>Pentapetalae</taxon>
        <taxon>rosids</taxon>
        <taxon>fabids</taxon>
        <taxon>Fabales</taxon>
        <taxon>Fabaceae</taxon>
        <taxon>Papilionoideae</taxon>
        <taxon>50 kb inversion clade</taxon>
        <taxon>NPAAA clade</taxon>
        <taxon>Hologalegina</taxon>
        <taxon>IRL clade</taxon>
        <taxon>Trifolieae</taxon>
        <taxon>Trifolium</taxon>
    </lineage>
</organism>